<dbReference type="PROSITE" id="PS51276">
    <property type="entry name" value="PEPTIDASE_C56_PFPI"/>
    <property type="match status" value="1"/>
</dbReference>
<dbReference type="InterPro" id="IPR002818">
    <property type="entry name" value="DJ-1/PfpI"/>
</dbReference>
<dbReference type="Gene3D" id="3.40.50.880">
    <property type="match status" value="1"/>
</dbReference>
<comment type="caution">
    <text evidence="3">The sequence shown here is derived from an EMBL/GenBank/DDBJ whole genome shotgun (WGS) entry which is preliminary data.</text>
</comment>
<proteinExistence type="inferred from homology"/>
<dbReference type="PANTHER" id="PTHR42733">
    <property type="entry name" value="DJ-1 PROTEIN"/>
    <property type="match status" value="1"/>
</dbReference>
<dbReference type="PANTHER" id="PTHR42733:SF13">
    <property type="entry name" value="DJ-1_PFPI DOMAIN-CONTAINING PROTEIN"/>
    <property type="match status" value="1"/>
</dbReference>
<evidence type="ECO:0000313" key="4">
    <source>
        <dbReference type="Proteomes" id="UP000244093"/>
    </source>
</evidence>
<organism evidence="3 4">
    <name type="scientific">Zestosphaera tikiterensis</name>
    <dbReference type="NCBI Taxonomy" id="1973259"/>
    <lineage>
        <taxon>Archaea</taxon>
        <taxon>Thermoproteota</taxon>
        <taxon>Thermoprotei</taxon>
        <taxon>Desulfurococcales</taxon>
        <taxon>Desulfurococcaceae</taxon>
        <taxon>Zestosphaera</taxon>
    </lineage>
</organism>
<dbReference type="SUPFAM" id="SSF52317">
    <property type="entry name" value="Class I glutamine amidotransferase-like"/>
    <property type="match status" value="1"/>
</dbReference>
<comment type="similarity">
    <text evidence="1">Belongs to the peptidase C56 family.</text>
</comment>
<reference evidence="3 4" key="1">
    <citation type="journal article" date="2018" name="Syst. Appl. Microbiol.">
        <title>A new symbiotic nanoarchaeote (Candidatus Nanoclepta minutus) and its host (Zestosphaera tikiterensis gen. nov., sp. nov.) from a New Zealand hot spring.</title>
        <authorList>
            <person name="St John E."/>
            <person name="Liu Y."/>
            <person name="Podar M."/>
            <person name="Stott M.B."/>
            <person name="Meneghin J."/>
            <person name="Chen Z."/>
            <person name="Lagutin K."/>
            <person name="Mitchell K."/>
            <person name="Reysenbach A.L."/>
        </authorList>
    </citation>
    <scope>NUCLEOTIDE SEQUENCE [LARGE SCALE GENOMIC DNA]</scope>
    <source>
        <strain evidence="3">NZ3</strain>
    </source>
</reference>
<evidence type="ECO:0000256" key="1">
    <source>
        <dbReference type="ARBA" id="ARBA00008542"/>
    </source>
</evidence>
<dbReference type="Proteomes" id="UP000244093">
    <property type="component" value="Unassembled WGS sequence"/>
</dbReference>
<dbReference type="CDD" id="cd03134">
    <property type="entry name" value="GATase1_PfpI_like"/>
    <property type="match status" value="1"/>
</dbReference>
<gene>
    <name evidence="3" type="ORF">B7O98_04960</name>
</gene>
<dbReference type="AlphaFoldDB" id="A0A2R7Y5Y0"/>
<dbReference type="InterPro" id="IPR006286">
    <property type="entry name" value="C56_PfpI-like"/>
</dbReference>
<protein>
    <recommendedName>
        <fullName evidence="2">DJ-1/PfpI domain-containing protein</fullName>
    </recommendedName>
</protein>
<name>A0A2R7Y5Y0_9CREN</name>
<dbReference type="InterPro" id="IPR029062">
    <property type="entry name" value="Class_I_gatase-like"/>
</dbReference>
<sequence>MIVANEFEDIELLYPFVRLSEEGAEVIIVPVKAGHHPRPSDPSKPVTGRFGIPVPFLVFREGERHILKELKDVSVDEVDAVVIPGGFSPDYLRRIPEVLSFVREAYQKGKVIAAICHGPWVLISAGIVKGKRITGVSAIKDDIVNAGAIYEDVPAVRDDNIITARVPDDLPEFCQLIIEALST</sequence>
<feature type="domain" description="DJ-1/PfpI" evidence="2">
    <location>
        <begin position="1"/>
        <end position="179"/>
    </location>
</feature>
<dbReference type="Pfam" id="PF01965">
    <property type="entry name" value="DJ-1_PfpI"/>
    <property type="match status" value="1"/>
</dbReference>
<evidence type="ECO:0000313" key="3">
    <source>
        <dbReference type="EMBL" id="PUA32883.1"/>
    </source>
</evidence>
<accession>A0A2R7Y5Y0</accession>
<evidence type="ECO:0000259" key="2">
    <source>
        <dbReference type="Pfam" id="PF01965"/>
    </source>
</evidence>
<dbReference type="NCBIfam" id="TIGR01382">
    <property type="entry name" value="PfpI"/>
    <property type="match status" value="1"/>
</dbReference>
<dbReference type="EMBL" id="NBVN01000003">
    <property type="protein sequence ID" value="PUA32883.1"/>
    <property type="molecule type" value="Genomic_DNA"/>
</dbReference>